<dbReference type="SUPFAM" id="SSF48013">
    <property type="entry name" value="NusB-like"/>
    <property type="match status" value="1"/>
</dbReference>
<evidence type="ECO:0000256" key="4">
    <source>
        <dbReference type="ARBA" id="ARBA00022884"/>
    </source>
</evidence>
<dbReference type="GO" id="GO:0032259">
    <property type="term" value="P:methylation"/>
    <property type="evidence" value="ECO:0007669"/>
    <property type="project" value="UniProtKB-KW"/>
</dbReference>
<evidence type="ECO:0000256" key="3">
    <source>
        <dbReference type="ARBA" id="ARBA00022691"/>
    </source>
</evidence>
<dbReference type="PROSITE" id="PS51686">
    <property type="entry name" value="SAM_MT_RSMB_NOP"/>
    <property type="match status" value="1"/>
</dbReference>
<evidence type="ECO:0000256" key="6">
    <source>
        <dbReference type="SAM" id="MobiDB-lite"/>
    </source>
</evidence>
<dbReference type="Pfam" id="PF01029">
    <property type="entry name" value="NusB"/>
    <property type="match status" value="1"/>
</dbReference>
<keyword evidence="4 5" id="KW-0694">RNA-binding</keyword>
<keyword evidence="9" id="KW-1185">Reference proteome</keyword>
<dbReference type="Gene3D" id="3.40.50.150">
    <property type="entry name" value="Vaccinia Virus protein VP39"/>
    <property type="match status" value="1"/>
</dbReference>
<gene>
    <name evidence="8" type="ORF">JOE42_001420</name>
</gene>
<name>A0ABS2KS53_9NOCA</name>
<sequence>MAGGSGKAAGRSGNSRPKQPGRPNPAEAGLDPARIAARDVLRAVRERDAYANLVLPGLLRDRRLNERDAALATELAYGAARAQGVLDAVVEHAASRPVSDIDGRLLDVLRLGAYQLLRTRVAPHAAVATSVDLVRSEAGQGQAGFVNAVLRRVSERTEAEWVELLAPDAERDPVGHSAFRHAHPAWIAQAFNDALGADAAELDEALAADDARPLVHLVARPGEISADELASITGGEPGPWSPYAVHLDSGGDPGRLDAVREGLAGVQDEGSQLVARALTLAELDGPDGGRWLDLCAGPGGKAALLGAIAAIDGATVDAVEPSEHRAELVRKTVRDLPVTVHAVDGRASGLDAGYDRVLVDAPCTGLGALRRRPEARWRRQASDVAGLVTLQRELLAAAVDLVRPGGVVLYSTCSPHLSETVGVVADAVRRHGLTALDTATLAPGVPRAASGTSVQLWPHRHGTDAMFFAALRKDAS</sequence>
<dbReference type="CDD" id="cd02440">
    <property type="entry name" value="AdoMet_MTases"/>
    <property type="match status" value="1"/>
</dbReference>
<dbReference type="PANTHER" id="PTHR22807">
    <property type="entry name" value="NOP2 YEAST -RELATED NOL1/NOP2/FMU SUN DOMAIN-CONTAINING"/>
    <property type="match status" value="1"/>
</dbReference>
<protein>
    <submittedName>
        <fullName evidence="8">16S rRNA (Cytosine967-C5)-methyltransferase</fullName>
        <ecNumber evidence="8">2.1.1.176</ecNumber>
    </submittedName>
</protein>
<dbReference type="EMBL" id="JAFBBK010000001">
    <property type="protein sequence ID" value="MBM7414687.1"/>
    <property type="molecule type" value="Genomic_DNA"/>
</dbReference>
<comment type="similarity">
    <text evidence="5">Belongs to the class I-like SAM-binding methyltransferase superfamily. RsmB/NOP family.</text>
</comment>
<dbReference type="InterPro" id="IPR029063">
    <property type="entry name" value="SAM-dependent_MTases_sf"/>
</dbReference>
<feature type="active site" description="Nucleophile" evidence="5">
    <location>
        <position position="413"/>
    </location>
</feature>
<feature type="binding site" evidence="5">
    <location>
        <position position="344"/>
    </location>
    <ligand>
        <name>S-adenosyl-L-methionine</name>
        <dbReference type="ChEBI" id="CHEBI:59789"/>
    </ligand>
</feature>
<dbReference type="InterPro" id="IPR006027">
    <property type="entry name" value="NusB_RsmB_TIM44"/>
</dbReference>
<keyword evidence="2 5" id="KW-0808">Transferase</keyword>
<accession>A0ABS2KS53</accession>
<feature type="binding site" evidence="5">
    <location>
        <begin position="295"/>
        <end position="301"/>
    </location>
    <ligand>
        <name>S-adenosyl-L-methionine</name>
        <dbReference type="ChEBI" id="CHEBI:59789"/>
    </ligand>
</feature>
<keyword evidence="3 5" id="KW-0949">S-adenosyl-L-methionine</keyword>
<dbReference type="PANTHER" id="PTHR22807:SF53">
    <property type="entry name" value="RIBOSOMAL RNA SMALL SUBUNIT METHYLTRANSFERASE B-RELATED"/>
    <property type="match status" value="1"/>
</dbReference>
<dbReference type="InterPro" id="IPR035926">
    <property type="entry name" value="NusB-like_sf"/>
</dbReference>
<evidence type="ECO:0000256" key="5">
    <source>
        <dbReference type="PROSITE-ProRule" id="PRU01023"/>
    </source>
</evidence>
<keyword evidence="1 5" id="KW-0489">Methyltransferase</keyword>
<feature type="domain" description="SAM-dependent MTase RsmB/NOP-type" evidence="7">
    <location>
        <begin position="191"/>
        <end position="474"/>
    </location>
</feature>
<feature type="binding site" evidence="5">
    <location>
        <position position="360"/>
    </location>
    <ligand>
        <name>S-adenosyl-L-methionine</name>
        <dbReference type="ChEBI" id="CHEBI:59789"/>
    </ligand>
</feature>
<proteinExistence type="inferred from homology"/>
<dbReference type="EC" id="2.1.1.176" evidence="8"/>
<dbReference type="InterPro" id="IPR001678">
    <property type="entry name" value="MeTrfase_RsmB-F_NOP2_dom"/>
</dbReference>
<dbReference type="InterPro" id="IPR023267">
    <property type="entry name" value="RCMT"/>
</dbReference>
<dbReference type="Gene3D" id="1.10.940.10">
    <property type="entry name" value="NusB-like"/>
    <property type="match status" value="1"/>
</dbReference>
<dbReference type="GO" id="GO:0008168">
    <property type="term" value="F:methyltransferase activity"/>
    <property type="evidence" value="ECO:0007669"/>
    <property type="project" value="UniProtKB-KW"/>
</dbReference>
<organism evidence="8 9">
    <name type="scientific">Rhodococcoides corynebacterioides</name>
    <dbReference type="NCBI Taxonomy" id="53972"/>
    <lineage>
        <taxon>Bacteria</taxon>
        <taxon>Bacillati</taxon>
        <taxon>Actinomycetota</taxon>
        <taxon>Actinomycetes</taxon>
        <taxon>Mycobacteriales</taxon>
        <taxon>Nocardiaceae</taxon>
        <taxon>Rhodococcoides</taxon>
    </lineage>
</organism>
<evidence type="ECO:0000256" key="1">
    <source>
        <dbReference type="ARBA" id="ARBA00022603"/>
    </source>
</evidence>
<dbReference type="Pfam" id="PF01189">
    <property type="entry name" value="Methyltr_RsmB-F"/>
    <property type="match status" value="1"/>
</dbReference>
<dbReference type="InterPro" id="IPR049560">
    <property type="entry name" value="MeTrfase_RsmB-F_NOP2_cat"/>
</dbReference>
<comment type="caution">
    <text evidence="8">The sequence shown here is derived from an EMBL/GenBank/DDBJ whole genome shotgun (WGS) entry which is preliminary data.</text>
</comment>
<reference evidence="8 9" key="1">
    <citation type="submission" date="2021-01" db="EMBL/GenBank/DDBJ databases">
        <title>Genomics of switchgrass bacterial isolates.</title>
        <authorList>
            <person name="Shade A."/>
        </authorList>
    </citation>
    <scope>NUCLEOTIDE SEQUENCE [LARGE SCALE GENOMIC DNA]</scope>
    <source>
        <strain evidence="8 9">PvP111</strain>
    </source>
</reference>
<feature type="binding site" evidence="5">
    <location>
        <position position="320"/>
    </location>
    <ligand>
        <name>S-adenosyl-L-methionine</name>
        <dbReference type="ChEBI" id="CHEBI:59789"/>
    </ligand>
</feature>
<evidence type="ECO:0000259" key="7">
    <source>
        <dbReference type="PROSITE" id="PS51686"/>
    </source>
</evidence>
<evidence type="ECO:0000313" key="8">
    <source>
        <dbReference type="EMBL" id="MBM7414687.1"/>
    </source>
</evidence>
<feature type="region of interest" description="Disordered" evidence="6">
    <location>
        <begin position="1"/>
        <end position="31"/>
    </location>
</feature>
<evidence type="ECO:0000313" key="9">
    <source>
        <dbReference type="Proteomes" id="UP000703038"/>
    </source>
</evidence>
<dbReference type="SUPFAM" id="SSF53335">
    <property type="entry name" value="S-adenosyl-L-methionine-dependent methyltransferases"/>
    <property type="match status" value="1"/>
</dbReference>
<dbReference type="Proteomes" id="UP000703038">
    <property type="component" value="Unassembled WGS sequence"/>
</dbReference>
<evidence type="ECO:0000256" key="2">
    <source>
        <dbReference type="ARBA" id="ARBA00022679"/>
    </source>
</evidence>
<dbReference type="PRINTS" id="PR02008">
    <property type="entry name" value="RCMTFAMILY"/>
</dbReference>